<protein>
    <submittedName>
        <fullName evidence="4">Uncharacterized protein</fullName>
    </submittedName>
</protein>
<dbReference type="WBParaSite" id="nRc.2.0.1.t37779-RA">
    <property type="protein sequence ID" value="nRc.2.0.1.t37779-RA"/>
    <property type="gene ID" value="nRc.2.0.1.g37779"/>
</dbReference>
<reference evidence="4" key="1">
    <citation type="submission" date="2022-11" db="UniProtKB">
        <authorList>
            <consortium name="WormBaseParasite"/>
        </authorList>
    </citation>
    <scope>IDENTIFICATION</scope>
</reference>
<accession>A0A915KIS2</accession>
<dbReference type="AlphaFoldDB" id="A0A915KIS2"/>
<dbReference type="SUPFAM" id="SSF90112">
    <property type="entry name" value="Neurotransmitter-gated ion-channel transmembrane pore"/>
    <property type="match status" value="1"/>
</dbReference>
<dbReference type="Proteomes" id="UP000887565">
    <property type="component" value="Unplaced"/>
</dbReference>
<keyword evidence="3" id="KW-1185">Reference proteome</keyword>
<keyword evidence="2" id="KW-0812">Transmembrane</keyword>
<dbReference type="InterPro" id="IPR036719">
    <property type="entry name" value="Neuro-gated_channel_TM_sf"/>
</dbReference>
<evidence type="ECO:0000313" key="4">
    <source>
        <dbReference type="WBParaSite" id="nRc.2.0.1.t37779-RA"/>
    </source>
</evidence>
<organism evidence="3 4">
    <name type="scientific">Romanomermis culicivorax</name>
    <name type="common">Nematode worm</name>
    <dbReference type="NCBI Taxonomy" id="13658"/>
    <lineage>
        <taxon>Eukaryota</taxon>
        <taxon>Metazoa</taxon>
        <taxon>Ecdysozoa</taxon>
        <taxon>Nematoda</taxon>
        <taxon>Enoplea</taxon>
        <taxon>Dorylaimia</taxon>
        <taxon>Mermithida</taxon>
        <taxon>Mermithoidea</taxon>
        <taxon>Mermithidae</taxon>
        <taxon>Romanomermis</taxon>
    </lineage>
</organism>
<evidence type="ECO:0000256" key="2">
    <source>
        <dbReference type="SAM" id="Phobius"/>
    </source>
</evidence>
<feature type="transmembrane region" description="Helical" evidence="2">
    <location>
        <begin position="53"/>
        <end position="73"/>
    </location>
</feature>
<proteinExistence type="predicted"/>
<evidence type="ECO:0000256" key="1">
    <source>
        <dbReference type="SAM" id="MobiDB-lite"/>
    </source>
</evidence>
<dbReference type="Gene3D" id="1.20.58.390">
    <property type="entry name" value="Neurotransmitter-gated ion-channel transmembrane domain"/>
    <property type="match status" value="1"/>
</dbReference>
<dbReference type="GO" id="GO:0006811">
    <property type="term" value="P:monoatomic ion transport"/>
    <property type="evidence" value="ECO:0007669"/>
    <property type="project" value="InterPro"/>
</dbReference>
<feature type="compositionally biased region" description="Basic and acidic residues" evidence="1">
    <location>
        <begin position="12"/>
        <end position="32"/>
    </location>
</feature>
<feature type="compositionally biased region" description="Polar residues" evidence="1">
    <location>
        <begin position="1"/>
        <end position="11"/>
    </location>
</feature>
<dbReference type="InterPro" id="IPR038050">
    <property type="entry name" value="Neuro_actylchol_rec"/>
</dbReference>
<evidence type="ECO:0000313" key="3">
    <source>
        <dbReference type="Proteomes" id="UP000887565"/>
    </source>
</evidence>
<keyword evidence="2" id="KW-1133">Transmembrane helix</keyword>
<name>A0A915KIS2_ROMCU</name>
<dbReference type="GO" id="GO:0016020">
    <property type="term" value="C:membrane"/>
    <property type="evidence" value="ECO:0007669"/>
    <property type="project" value="InterPro"/>
</dbReference>
<feature type="region of interest" description="Disordered" evidence="1">
    <location>
        <begin position="1"/>
        <end position="32"/>
    </location>
</feature>
<keyword evidence="2" id="KW-0472">Membrane</keyword>
<sequence length="77" mass="8682">MGSFKTKGSNENGRKSMEYHDVPDVKRSTGSMRDKKAAAKCQHYKAIASRVDALSRILFPMAFVIVCTIYWSMYLGT</sequence>